<proteinExistence type="predicted"/>
<dbReference type="Proteomes" id="UP000887565">
    <property type="component" value="Unplaced"/>
</dbReference>
<evidence type="ECO:0000256" key="1">
    <source>
        <dbReference type="SAM" id="MobiDB-lite"/>
    </source>
</evidence>
<keyword evidence="2" id="KW-1185">Reference proteome</keyword>
<organism evidence="2 3">
    <name type="scientific">Romanomermis culicivorax</name>
    <name type="common">Nematode worm</name>
    <dbReference type="NCBI Taxonomy" id="13658"/>
    <lineage>
        <taxon>Eukaryota</taxon>
        <taxon>Metazoa</taxon>
        <taxon>Ecdysozoa</taxon>
        <taxon>Nematoda</taxon>
        <taxon>Enoplea</taxon>
        <taxon>Dorylaimia</taxon>
        <taxon>Mermithida</taxon>
        <taxon>Mermithoidea</taxon>
        <taxon>Mermithidae</taxon>
        <taxon>Romanomermis</taxon>
    </lineage>
</organism>
<reference evidence="3" key="1">
    <citation type="submission" date="2022-11" db="UniProtKB">
        <authorList>
            <consortium name="WormBaseParasite"/>
        </authorList>
    </citation>
    <scope>IDENTIFICATION</scope>
</reference>
<feature type="compositionally biased region" description="Basic and acidic residues" evidence="1">
    <location>
        <begin position="140"/>
        <end position="161"/>
    </location>
</feature>
<dbReference type="AlphaFoldDB" id="A0A915K2G3"/>
<evidence type="ECO:0000313" key="2">
    <source>
        <dbReference type="Proteomes" id="UP000887565"/>
    </source>
</evidence>
<feature type="region of interest" description="Disordered" evidence="1">
    <location>
        <begin position="55"/>
        <end position="161"/>
    </location>
</feature>
<feature type="compositionally biased region" description="Polar residues" evidence="1">
    <location>
        <begin position="129"/>
        <end position="139"/>
    </location>
</feature>
<name>A0A915K2G3_ROMCU</name>
<dbReference type="WBParaSite" id="nRc.2.0.1.t32395-RA">
    <property type="protein sequence ID" value="nRc.2.0.1.t32395-RA"/>
    <property type="gene ID" value="nRc.2.0.1.g32395"/>
</dbReference>
<evidence type="ECO:0000313" key="3">
    <source>
        <dbReference type="WBParaSite" id="nRc.2.0.1.t32395-RA"/>
    </source>
</evidence>
<sequence length="161" mass="17972">MDYQDVLKDVIQRILLPQPMPAPLVWQTVQITQTAPVVAQAVVLPPATQPRPPIAQLPPPAAQSLPTVPMDVQPPQDPSTSTLAVDCHGQPIHRPSWYEHSPKLKQNQQEEVEYRKAHKMGMMDKPHTRQTLLPGTSPTEHGKTPSEPRTCHCEQRAQQKA</sequence>
<protein>
    <submittedName>
        <fullName evidence="3">Uncharacterized protein</fullName>
    </submittedName>
</protein>
<accession>A0A915K2G3</accession>